<evidence type="ECO:0000256" key="1">
    <source>
        <dbReference type="SAM" id="MobiDB-lite"/>
    </source>
</evidence>
<dbReference type="AlphaFoldDB" id="A0A845GEZ9"/>
<accession>A0A845GEZ9</accession>
<dbReference type="EMBL" id="WWCX01000001">
    <property type="protein sequence ID" value="MYM92491.1"/>
    <property type="molecule type" value="Genomic_DNA"/>
</dbReference>
<feature type="compositionally biased region" description="Basic and acidic residues" evidence="1">
    <location>
        <begin position="11"/>
        <end position="22"/>
    </location>
</feature>
<evidence type="ECO:0000313" key="3">
    <source>
        <dbReference type="Proteomes" id="UP000447355"/>
    </source>
</evidence>
<proteinExistence type="predicted"/>
<reference evidence="2" key="1">
    <citation type="submission" date="2019-12" db="EMBL/GenBank/DDBJ databases">
        <title>Novel species isolated from a subtropical stream in China.</title>
        <authorList>
            <person name="Lu H."/>
        </authorList>
    </citation>
    <scope>NUCLEOTIDE SEQUENCE [LARGE SCALE GENOMIC DNA]</scope>
    <source>
        <strain evidence="2">FT81W</strain>
    </source>
</reference>
<evidence type="ECO:0000313" key="2">
    <source>
        <dbReference type="EMBL" id="MYM92491.1"/>
    </source>
</evidence>
<evidence type="ECO:0008006" key="4">
    <source>
        <dbReference type="Google" id="ProtNLM"/>
    </source>
</evidence>
<comment type="caution">
    <text evidence="2">The sequence shown here is derived from an EMBL/GenBank/DDBJ whole genome shotgun (WGS) entry which is preliminary data.</text>
</comment>
<dbReference type="Proteomes" id="UP000447355">
    <property type="component" value="Unassembled WGS sequence"/>
</dbReference>
<dbReference type="RefSeq" id="WP_161081756.1">
    <property type="nucleotide sequence ID" value="NZ_WWCX01000001.1"/>
</dbReference>
<protein>
    <recommendedName>
        <fullName evidence="4">Transcriptional regulator</fullName>
    </recommendedName>
</protein>
<sequence>MRDLHGALVERAARRSGRDGHKGNNMQSERLNNIALEAGLLAGSIAAERLAGVEHFNSIAAVSDAFSTPFFRAVKREGFVPVTNKGSHCVETKTCPQRCGHSAVLHRHGEEQVWLCPACDRH</sequence>
<feature type="region of interest" description="Disordered" evidence="1">
    <location>
        <begin position="1"/>
        <end position="27"/>
    </location>
</feature>
<name>A0A845GEZ9_9BURK</name>
<gene>
    <name evidence="2" type="ORF">GTP90_01295</name>
</gene>
<organism evidence="2 3">
    <name type="scientific">Duganella vulcania</name>
    <dbReference type="NCBI Taxonomy" id="2692166"/>
    <lineage>
        <taxon>Bacteria</taxon>
        <taxon>Pseudomonadati</taxon>
        <taxon>Pseudomonadota</taxon>
        <taxon>Betaproteobacteria</taxon>
        <taxon>Burkholderiales</taxon>
        <taxon>Oxalobacteraceae</taxon>
        <taxon>Telluria group</taxon>
        <taxon>Duganella</taxon>
    </lineage>
</organism>